<name>A0A0E9WVX7_ANGAN</name>
<accession>A0A0E9WVX7</accession>
<protein>
    <submittedName>
        <fullName evidence="1">Uncharacterized protein</fullName>
    </submittedName>
</protein>
<reference evidence="1" key="2">
    <citation type="journal article" date="2015" name="Fish Shellfish Immunol.">
        <title>Early steps in the European eel (Anguilla anguilla)-Vibrio vulnificus interaction in the gills: Role of the RtxA13 toxin.</title>
        <authorList>
            <person name="Callol A."/>
            <person name="Pajuelo D."/>
            <person name="Ebbesson L."/>
            <person name="Teles M."/>
            <person name="MacKenzie S."/>
            <person name="Amaro C."/>
        </authorList>
    </citation>
    <scope>NUCLEOTIDE SEQUENCE</scope>
</reference>
<organism evidence="1">
    <name type="scientific">Anguilla anguilla</name>
    <name type="common">European freshwater eel</name>
    <name type="synonym">Muraena anguilla</name>
    <dbReference type="NCBI Taxonomy" id="7936"/>
    <lineage>
        <taxon>Eukaryota</taxon>
        <taxon>Metazoa</taxon>
        <taxon>Chordata</taxon>
        <taxon>Craniata</taxon>
        <taxon>Vertebrata</taxon>
        <taxon>Euteleostomi</taxon>
        <taxon>Actinopterygii</taxon>
        <taxon>Neopterygii</taxon>
        <taxon>Teleostei</taxon>
        <taxon>Anguilliformes</taxon>
        <taxon>Anguillidae</taxon>
        <taxon>Anguilla</taxon>
    </lineage>
</organism>
<dbReference type="EMBL" id="GBXM01014000">
    <property type="protein sequence ID" value="JAH94577.1"/>
    <property type="molecule type" value="Transcribed_RNA"/>
</dbReference>
<evidence type="ECO:0000313" key="1">
    <source>
        <dbReference type="EMBL" id="JAH94577.1"/>
    </source>
</evidence>
<dbReference type="AlphaFoldDB" id="A0A0E9WVX7"/>
<reference evidence="1" key="1">
    <citation type="submission" date="2014-11" db="EMBL/GenBank/DDBJ databases">
        <authorList>
            <person name="Amaro Gonzalez C."/>
        </authorList>
    </citation>
    <scope>NUCLEOTIDE SEQUENCE</scope>
</reference>
<sequence>MGRKVVQGGAGETGPTVVTCTQWRENSTSGGMQGILGDVVTSSGCRQGILGDLVTSSGQRQGILGDVVTIGIIQLH</sequence>
<proteinExistence type="predicted"/>